<dbReference type="InterPro" id="IPR050483">
    <property type="entry name" value="CoA-transferase_III_domain"/>
</dbReference>
<organism evidence="2 3">
    <name type="scientific">Candidatus Nephthysia bennettiae</name>
    <dbReference type="NCBI Taxonomy" id="3127016"/>
    <lineage>
        <taxon>Bacteria</taxon>
        <taxon>Bacillati</taxon>
        <taxon>Candidatus Dormiibacterota</taxon>
        <taxon>Candidatus Dormibacteria</taxon>
        <taxon>Candidatus Dormibacterales</taxon>
        <taxon>Candidatus Dormibacteraceae</taxon>
        <taxon>Candidatus Nephthysia</taxon>
    </lineage>
</organism>
<dbReference type="Pfam" id="PF02515">
    <property type="entry name" value="CoA_transf_3"/>
    <property type="match status" value="1"/>
</dbReference>
<protein>
    <submittedName>
        <fullName evidence="2">CoA transferase</fullName>
    </submittedName>
</protein>
<reference evidence="2" key="1">
    <citation type="submission" date="2020-10" db="EMBL/GenBank/DDBJ databases">
        <title>Ca. Dormibacterota MAGs.</title>
        <authorList>
            <person name="Montgomery K."/>
        </authorList>
    </citation>
    <scope>NUCLEOTIDE SEQUENCE [LARGE SCALE GENOMIC DNA]</scope>
    <source>
        <strain evidence="2">SC8812_S17_10</strain>
    </source>
</reference>
<comment type="caution">
    <text evidence="2">The sequence shown here is derived from an EMBL/GenBank/DDBJ whole genome shotgun (WGS) entry which is preliminary data.</text>
</comment>
<dbReference type="PANTHER" id="PTHR48207:SF3">
    <property type="entry name" value="SUCCINATE--HYDROXYMETHYLGLUTARATE COA-TRANSFERASE"/>
    <property type="match status" value="1"/>
</dbReference>
<dbReference type="EMBL" id="JAEKNR010000240">
    <property type="protein sequence ID" value="MBJ7601299.1"/>
    <property type="molecule type" value="Genomic_DNA"/>
</dbReference>
<evidence type="ECO:0000256" key="1">
    <source>
        <dbReference type="ARBA" id="ARBA00022679"/>
    </source>
</evidence>
<dbReference type="PANTHER" id="PTHR48207">
    <property type="entry name" value="SUCCINATE--HYDROXYMETHYLGLUTARATE COA-TRANSFERASE"/>
    <property type="match status" value="1"/>
</dbReference>
<keyword evidence="3" id="KW-1185">Reference proteome</keyword>
<dbReference type="GO" id="GO:0016740">
    <property type="term" value="F:transferase activity"/>
    <property type="evidence" value="ECO:0007669"/>
    <property type="project" value="UniProtKB-KW"/>
</dbReference>
<dbReference type="InterPro" id="IPR023606">
    <property type="entry name" value="CoA-Trfase_III_dom_1_sf"/>
</dbReference>
<dbReference type="Gene3D" id="3.40.50.10540">
    <property type="entry name" value="Crotonobetainyl-coa:carnitine coa-transferase, domain 1"/>
    <property type="match status" value="1"/>
</dbReference>
<gene>
    <name evidence="2" type="ORF">JF922_24900</name>
</gene>
<dbReference type="InterPro" id="IPR044855">
    <property type="entry name" value="CoA-Trfase_III_dom3_sf"/>
</dbReference>
<name>A0A934K783_9BACT</name>
<dbReference type="InterPro" id="IPR003673">
    <property type="entry name" value="CoA-Trfase_fam_III"/>
</dbReference>
<dbReference type="Gene3D" id="3.30.1540.10">
    <property type="entry name" value="formyl-coa transferase, domain 3"/>
    <property type="match status" value="1"/>
</dbReference>
<dbReference type="RefSeq" id="WP_338205489.1">
    <property type="nucleotide sequence ID" value="NZ_JAEKNR010000240.1"/>
</dbReference>
<evidence type="ECO:0000313" key="3">
    <source>
        <dbReference type="Proteomes" id="UP000612893"/>
    </source>
</evidence>
<keyword evidence="1 2" id="KW-0808">Transferase</keyword>
<evidence type="ECO:0000313" key="2">
    <source>
        <dbReference type="EMBL" id="MBJ7601299.1"/>
    </source>
</evidence>
<proteinExistence type="predicted"/>
<sequence>MAALDGIRVIDLTQFEAGTSCTESLAWLGADVVKIEPPLKGEQGRGASSDRPGQDSYYFLLLNANKRSVTLNLRTERGCQMLRSLIEQGDVFIENFGPGTIERLGFGYEAVKAINPRTIYATVKGFGADGPFGSYLAFDYTAQAAGGSISLTGYPDQPPVKPGPTIGDTGSGLHMAIGILAALYQRERTGEGQRVEVAMQEAVINYCRISYARQGVTGRAAERFGNQSQLGMTAPCDTYPCLGDGPNDFCFIYTSRADNRHWRRLLELIGRPELVGEARFATPVLRTEHAGEIAEVISAWTCRYPKREVMERLGSAGVPAGAVFDTLELSEDPYLRSRGVFATVQHPQRGEFTMPGWPVHMSDSKVEVTAAPLLGAHNAEVYGSLLGLSATDLAKLSSDGVI</sequence>
<dbReference type="Proteomes" id="UP000612893">
    <property type="component" value="Unassembled WGS sequence"/>
</dbReference>
<dbReference type="AlphaFoldDB" id="A0A934K783"/>
<dbReference type="SUPFAM" id="SSF89796">
    <property type="entry name" value="CoA-transferase family III (CaiB/BaiF)"/>
    <property type="match status" value="1"/>
</dbReference>
<accession>A0A934K783</accession>